<proteinExistence type="predicted"/>
<dbReference type="EMBL" id="CP001990">
    <property type="protein sequence ID" value="ADE72636.1"/>
    <property type="molecule type" value="Genomic_DNA"/>
</dbReference>
<dbReference type="HOGENOM" id="CLU_2912874_0_0_9"/>
<keyword evidence="2" id="KW-1185">Reference proteome</keyword>
<dbReference type="AlphaFoldDB" id="D5E4B1"/>
<geneLocation type="plasmid" evidence="1 2">
    <name>pBM700</name>
</geneLocation>
<dbReference type="Proteomes" id="UP000000935">
    <property type="component" value="Plasmid pBM700"/>
</dbReference>
<keyword evidence="1" id="KW-0614">Plasmid</keyword>
<evidence type="ECO:0000313" key="2">
    <source>
        <dbReference type="Proteomes" id="UP000000935"/>
    </source>
</evidence>
<gene>
    <name evidence="1" type="ordered locus">BMQ_pBM70094</name>
</gene>
<accession>D5E4B1</accession>
<sequence length="61" mass="7219">MKRINKSAYLIKTDDDITIIDKYLSTCFEKEERYFLVNITDQPNRHSGMSTLSIDSWMDNI</sequence>
<evidence type="ECO:0000313" key="1">
    <source>
        <dbReference type="EMBL" id="ADE72636.1"/>
    </source>
</evidence>
<dbReference type="KEGG" id="bmq:BMQ_pBM70094"/>
<reference evidence="1 2" key="1">
    <citation type="journal article" date="2011" name="J. Bacteriol.">
        <title>Genome sequences of the biotechnologically important Bacillus megaterium strains QM B1551 and DSM319.</title>
        <authorList>
            <person name="Eppinger M."/>
            <person name="Bunk B."/>
            <person name="Johns M.A."/>
            <person name="Edirisinghe J.N."/>
            <person name="Kutumbaka K.K."/>
            <person name="Koenig S.S."/>
            <person name="Huot Creasy H."/>
            <person name="Rosovitz M.J."/>
            <person name="Riley D.R."/>
            <person name="Daugherty S."/>
            <person name="Martin M."/>
            <person name="Elbourne L.D."/>
            <person name="Paulsen I."/>
            <person name="Biedendieck R."/>
            <person name="Braun C."/>
            <person name="Grayburn S."/>
            <person name="Dhingra S."/>
            <person name="Lukyanchuk V."/>
            <person name="Ball B."/>
            <person name="Ul-Qamar R."/>
            <person name="Seibel J."/>
            <person name="Bremer E."/>
            <person name="Jahn D."/>
            <person name="Ravel J."/>
            <person name="Vary P.S."/>
        </authorList>
    </citation>
    <scope>NUCLEOTIDE SEQUENCE [LARGE SCALE GENOMIC DNA]</scope>
    <source>
        <strain evidence="2">ATCC 12872 / QMB1551</strain>
        <plasmid evidence="1">pBM700</plasmid>
    </source>
</reference>
<name>D5E4B1_PRIM1</name>
<protein>
    <submittedName>
        <fullName evidence="1">Uncharacterized protein</fullName>
    </submittedName>
</protein>
<organism evidence="1 2">
    <name type="scientific">Priestia megaterium (strain ATCC 12872 / QMB1551)</name>
    <name type="common">Bacillus megaterium</name>
    <dbReference type="NCBI Taxonomy" id="545693"/>
    <lineage>
        <taxon>Bacteria</taxon>
        <taxon>Bacillati</taxon>
        <taxon>Bacillota</taxon>
        <taxon>Bacilli</taxon>
        <taxon>Bacillales</taxon>
        <taxon>Bacillaceae</taxon>
        <taxon>Priestia</taxon>
    </lineage>
</organism>